<gene>
    <name evidence="1" type="ORF">BON30_42640</name>
</gene>
<comment type="caution">
    <text evidence="1">The sequence shown here is derived from an EMBL/GenBank/DDBJ whole genome shotgun (WGS) entry which is preliminary data.</text>
</comment>
<dbReference type="Proteomes" id="UP000182229">
    <property type="component" value="Unassembled WGS sequence"/>
</dbReference>
<reference evidence="1 2" key="2">
    <citation type="submission" date="2016-12" db="EMBL/GenBank/DDBJ databases">
        <title>Draft Genome Sequence of Cystobacter ferrugineus Strain Cbfe23.</title>
        <authorList>
            <person name="Akbar S."/>
            <person name="Dowd S.E."/>
            <person name="Stevens D.C."/>
        </authorList>
    </citation>
    <scope>NUCLEOTIDE SEQUENCE [LARGE SCALE GENOMIC DNA]</scope>
    <source>
        <strain evidence="1 2">Cbfe23</strain>
    </source>
</reference>
<dbReference type="Gene3D" id="3.55.50.10">
    <property type="entry name" value="Baseplate protein-like domains"/>
    <property type="match status" value="1"/>
</dbReference>
<dbReference type="EMBL" id="MPIN01000018">
    <property type="protein sequence ID" value="OJH34512.1"/>
    <property type="molecule type" value="Genomic_DNA"/>
</dbReference>
<evidence type="ECO:0008006" key="3">
    <source>
        <dbReference type="Google" id="ProtNLM"/>
    </source>
</evidence>
<accession>A0A1L9AWX6</accession>
<evidence type="ECO:0000313" key="2">
    <source>
        <dbReference type="Proteomes" id="UP000182229"/>
    </source>
</evidence>
<keyword evidence="2" id="KW-1185">Reference proteome</keyword>
<proteinExistence type="predicted"/>
<dbReference type="AlphaFoldDB" id="A0A1L9AWX6"/>
<evidence type="ECO:0000313" key="1">
    <source>
        <dbReference type="EMBL" id="OJH34512.1"/>
    </source>
</evidence>
<name>A0A1L9AWX6_9BACT</name>
<dbReference type="Pfam" id="PF05954">
    <property type="entry name" value="Phage_GPD"/>
    <property type="match status" value="1"/>
</dbReference>
<organism evidence="1 2">
    <name type="scientific">Cystobacter ferrugineus</name>
    <dbReference type="NCBI Taxonomy" id="83449"/>
    <lineage>
        <taxon>Bacteria</taxon>
        <taxon>Pseudomonadati</taxon>
        <taxon>Myxococcota</taxon>
        <taxon>Myxococcia</taxon>
        <taxon>Myxococcales</taxon>
        <taxon>Cystobacterineae</taxon>
        <taxon>Archangiaceae</taxon>
        <taxon>Cystobacter</taxon>
    </lineage>
</organism>
<dbReference type="Gene3D" id="2.30.110.50">
    <property type="match status" value="1"/>
</dbReference>
<dbReference type="SUPFAM" id="SSF69279">
    <property type="entry name" value="Phage tail proteins"/>
    <property type="match status" value="1"/>
</dbReference>
<dbReference type="STRING" id="83449.BON30_42640"/>
<sequence>MFDGKRLEAGVLGLLTRLEVRESDADATVAALRFNLSQLPDGEFSPVDEELFTPAAHLSLDVEAPGGNPVRLFDGYVTHVRPHFERIESNCYVEILAMDSALLLAAEERVASYPDMTDAEAAEQIFGRYNIPFSSEPTAARHEADKQLLMQRGTDWDFVRRLARRNGFVCYLEPDAVSGSVTAFFKPRDVTGTPQADLSVLREDANLLWIDFQFVSSGPVRARGVAIDPIEKRLVRADGEPVLAPLGDALLDGEVESGLKSAGVKEAVTLLRDPPPLGEAIASAGAAATDRALFAVEARGELDPALYRNLLRARRPVLVKGVGRRFAGAYYVRAVRTTFEEGALRQSFVAERNATGLSGGEEFGKSAEEVPAQ</sequence>
<reference evidence="2" key="1">
    <citation type="submission" date="2016-11" db="EMBL/GenBank/DDBJ databases">
        <authorList>
            <person name="Shukria A."/>
            <person name="Stevens D.C."/>
        </authorList>
    </citation>
    <scope>NUCLEOTIDE SEQUENCE [LARGE SCALE GENOMIC DNA]</scope>
    <source>
        <strain evidence="2">Cbfe23</strain>
    </source>
</reference>
<protein>
    <recommendedName>
        <fullName evidence="3">Phage late control D family protein</fullName>
    </recommendedName>
</protein>